<feature type="region of interest" description="Disordered" evidence="1">
    <location>
        <begin position="161"/>
        <end position="316"/>
    </location>
</feature>
<dbReference type="Pfam" id="PF14638">
    <property type="entry name" value="FNIP_C"/>
    <property type="match status" value="1"/>
</dbReference>
<feature type="region of interest" description="Disordered" evidence="1">
    <location>
        <begin position="783"/>
        <end position="804"/>
    </location>
</feature>
<dbReference type="PANTHER" id="PTHR21634">
    <property type="entry name" value="RE13835P"/>
    <property type="match status" value="1"/>
</dbReference>
<proteinExistence type="predicted"/>
<name>A0A0D2U9S5_CAPO3</name>
<dbReference type="InterPro" id="IPR028086">
    <property type="entry name" value="FNIP_C_dom"/>
</dbReference>
<dbReference type="PRINTS" id="PR02073">
    <property type="entry name" value="FOLLICULNIP1"/>
</dbReference>
<feature type="compositionally biased region" description="Polar residues" evidence="1">
    <location>
        <begin position="238"/>
        <end position="248"/>
    </location>
</feature>
<dbReference type="Pfam" id="PF14637">
    <property type="entry name" value="FNIP_M"/>
    <property type="match status" value="2"/>
</dbReference>
<feature type="compositionally biased region" description="Low complexity" evidence="1">
    <location>
        <begin position="277"/>
        <end position="300"/>
    </location>
</feature>
<dbReference type="Proteomes" id="UP000008743">
    <property type="component" value="Unassembled WGS sequence"/>
</dbReference>
<dbReference type="InParanoid" id="A0A0D2U9S5"/>
<dbReference type="STRING" id="595528.A0A0D2U9S5"/>
<keyword evidence="4" id="KW-1185">Reference proteome</keyword>
<dbReference type="GO" id="GO:0005737">
    <property type="term" value="C:cytoplasm"/>
    <property type="evidence" value="ECO:0007669"/>
    <property type="project" value="TreeGrafter"/>
</dbReference>
<feature type="compositionally biased region" description="Polar residues" evidence="1">
    <location>
        <begin position="757"/>
        <end position="767"/>
    </location>
</feature>
<dbReference type="InterPro" id="IPR037545">
    <property type="entry name" value="DENN_FNIP1/2"/>
</dbReference>
<accession>A0A0D2U9S5</accession>
<evidence type="ECO:0000256" key="1">
    <source>
        <dbReference type="SAM" id="MobiDB-lite"/>
    </source>
</evidence>
<feature type="compositionally biased region" description="Polar residues" evidence="1">
    <location>
        <begin position="734"/>
        <end position="745"/>
    </location>
</feature>
<sequence length="1044" mass="111021">MFQRLFSPRKSNRETEDAARALISPREWVPLRLPPDAIRVTVFQDNMMDSKVALYDSSNIAAQQAHAAQIQVHQAHLQHMQQLPPAQQHVIPPPKVHYRTKDGALLAEMLFGALPLAYKNEEDADRDPTGSGDNATHPGGTGRRDSITSIDSRMSAWVEVEKPAAAASTPSHTQHHGSHSTHNSHNSHTTHTSHRSMLSSSMNHRKDRSKSTSIEYGHFRPSGLLHSSTEPTVLLSHPSPNHATSHEQSPWIGGGGGGGGGGSGAPASGFVSPSKPSANASMLQPSSSSSSNSSAAGYSSPLPNPPTGGGAPRARSRRPRFAVCIIITLPEESPELANHIQEAFFAHFAVIETHVTRLHRTVAKVLLSALTAPPQQSLSRPLSKILIPTSPGGTSTPGTPSGSPPASPVRPRSGSNASATWRSNSVQGSSTPPTNVAPTVVPLLAMRESLPAHALQPQQSLIKATNNFRNTLTSMLATPRIQEPVWLNMVTFPSTRHRLCRQFMSEFMQCVSEFDTKKSGYFISSLLTGVLTNHLGWIPTVAPPPILPNTAVAASNPFGASGDSDNGSDCNVSIGAPGHVYAATASALAANDPQGHGYGGLDRRTSTLLEMLSRCLSYNPLWAQLMDLYGGIGTPVKVCRTVVVGVNTALVARLLFILSYFIRCSDVDMNAGSTPRKPSSASTGGAAAAAASAARNRLSLAQMQVSSSPKTVQSSIGSATPARTTPTTPDRSSLHTPTHVPSSPSAPSPFRDRAVSGDSSTTSPRTSFATMDAEDLVATVTVLPSGPASGPSTTAAQLVPKKESEVENDGVGLFEMYEEIPFPQHTHATTVPTAVADPTVLSASLFRWNLGRSLFAGLCESYVSDFVLVGVPRNNFQKQLAADMRLAIECSVIDEPVAEAVCLIADTNDWKCHLHSLSEQSVLGPSSAVLNMGVAVSDVVDRSVVTAADTIVSLLSSLKELWDLGLPAETCMMHLEDRLQEMYGKSRLLADYVADKVDTWIYMQDLAFALSLSISDMPLLLAIAGTHSPFVISRVLPAQIQADR</sequence>
<dbReference type="AlphaFoldDB" id="A0A0D2U9S5"/>
<evidence type="ECO:0000313" key="4">
    <source>
        <dbReference type="Proteomes" id="UP000008743"/>
    </source>
</evidence>
<gene>
    <name evidence="3" type="ORF">CAOG_002906</name>
</gene>
<dbReference type="PROSITE" id="PS51836">
    <property type="entry name" value="DENN_FNIP12"/>
    <property type="match status" value="1"/>
</dbReference>
<dbReference type="GO" id="GO:0042030">
    <property type="term" value="F:ATPase inhibitor activity"/>
    <property type="evidence" value="ECO:0007669"/>
    <property type="project" value="TreeGrafter"/>
</dbReference>
<evidence type="ECO:0000313" key="3">
    <source>
        <dbReference type="EMBL" id="KJE91826.1"/>
    </source>
</evidence>
<organism evidence="3 4">
    <name type="scientific">Capsaspora owczarzaki (strain ATCC 30864)</name>
    <dbReference type="NCBI Taxonomy" id="595528"/>
    <lineage>
        <taxon>Eukaryota</taxon>
        <taxon>Filasterea</taxon>
        <taxon>Capsaspora</taxon>
    </lineage>
</organism>
<feature type="compositionally biased region" description="Low complexity" evidence="1">
    <location>
        <begin position="718"/>
        <end position="731"/>
    </location>
</feature>
<dbReference type="GO" id="GO:0051087">
    <property type="term" value="F:protein-folding chaperone binding"/>
    <property type="evidence" value="ECO:0007669"/>
    <property type="project" value="TreeGrafter"/>
</dbReference>
<feature type="compositionally biased region" description="Polar residues" evidence="1">
    <location>
        <begin position="701"/>
        <end position="717"/>
    </location>
</feature>
<reference evidence="4" key="1">
    <citation type="submission" date="2011-02" db="EMBL/GenBank/DDBJ databases">
        <title>The Genome Sequence of Capsaspora owczarzaki ATCC 30864.</title>
        <authorList>
            <person name="Russ C."/>
            <person name="Cuomo C."/>
            <person name="Burger G."/>
            <person name="Gray M.W."/>
            <person name="Holland P.W.H."/>
            <person name="King N."/>
            <person name="Lang F.B.F."/>
            <person name="Roger A.J."/>
            <person name="Ruiz-Trillo I."/>
            <person name="Young S.K."/>
            <person name="Zeng Q."/>
            <person name="Gargeya S."/>
            <person name="Alvarado L."/>
            <person name="Berlin A."/>
            <person name="Chapman S.B."/>
            <person name="Chen Z."/>
            <person name="Freedman E."/>
            <person name="Gellesch M."/>
            <person name="Goldberg J."/>
            <person name="Griggs A."/>
            <person name="Gujja S."/>
            <person name="Heilman E."/>
            <person name="Heiman D."/>
            <person name="Howarth C."/>
            <person name="Mehta T."/>
            <person name="Neiman D."/>
            <person name="Pearson M."/>
            <person name="Roberts A."/>
            <person name="Saif S."/>
            <person name="Shea T."/>
            <person name="Shenoy N."/>
            <person name="Sisk P."/>
            <person name="Stolte C."/>
            <person name="Sykes S."/>
            <person name="White J."/>
            <person name="Yandava C."/>
            <person name="Haas B."/>
            <person name="Nusbaum C."/>
            <person name="Birren B."/>
        </authorList>
    </citation>
    <scope>NUCLEOTIDE SEQUENCE</scope>
    <source>
        <strain evidence="4">ATCC 30864</strain>
    </source>
</reference>
<feature type="compositionally biased region" description="Low complexity" evidence="1">
    <location>
        <begin position="388"/>
        <end position="401"/>
    </location>
</feature>
<dbReference type="RefSeq" id="XP_004363745.2">
    <property type="nucleotide sequence ID" value="XM_004363688.2"/>
</dbReference>
<protein>
    <recommendedName>
        <fullName evidence="2">UDENN FNIP1/2-type domain-containing protein</fullName>
    </recommendedName>
</protein>
<dbReference type="InterPro" id="IPR028085">
    <property type="entry name" value="FNIP_mid_dom"/>
</dbReference>
<feature type="compositionally biased region" description="Low complexity" evidence="1">
    <location>
        <begin position="180"/>
        <end position="202"/>
    </location>
</feature>
<dbReference type="PANTHER" id="PTHR21634:SF9">
    <property type="entry name" value="RE13835P"/>
    <property type="match status" value="1"/>
</dbReference>
<dbReference type="InterPro" id="IPR026156">
    <property type="entry name" value="FNIP_fam"/>
</dbReference>
<feature type="compositionally biased region" description="Polar residues" evidence="1">
    <location>
        <begin position="413"/>
        <end position="430"/>
    </location>
</feature>
<dbReference type="PhylomeDB" id="A0A0D2U9S5"/>
<evidence type="ECO:0000259" key="2">
    <source>
        <dbReference type="PROSITE" id="PS51836"/>
    </source>
</evidence>
<dbReference type="eggNOG" id="KOG3693">
    <property type="taxonomic scope" value="Eukaryota"/>
</dbReference>
<feature type="region of interest" description="Disordered" evidence="1">
    <location>
        <begin position="122"/>
        <end position="148"/>
    </location>
</feature>
<feature type="domain" description="UDENN FNIP1/2-type" evidence="2">
    <location>
        <begin position="618"/>
        <end position="1027"/>
    </location>
</feature>
<feature type="region of interest" description="Disordered" evidence="1">
    <location>
        <begin position="378"/>
        <end position="437"/>
    </location>
</feature>
<feature type="compositionally biased region" description="Gly residues" evidence="1">
    <location>
        <begin position="252"/>
        <end position="264"/>
    </location>
</feature>
<dbReference type="OrthoDB" id="10051712at2759"/>
<dbReference type="EMBL" id="KE346363">
    <property type="protein sequence ID" value="KJE91826.1"/>
    <property type="molecule type" value="Genomic_DNA"/>
</dbReference>
<feature type="region of interest" description="Disordered" evidence="1">
    <location>
        <begin position="701"/>
        <end position="767"/>
    </location>
</feature>